<name>A0A6A5DBQ4_SCHHA</name>
<reference evidence="2" key="4">
    <citation type="journal article" date="2022" name="PLoS Pathog.">
        <title>Chromosome-level genome of Schistosoma haematobium underpins genome-wide explorations of molecular variation.</title>
        <authorList>
            <person name="Stroehlein A.J."/>
            <person name="Korhonen P.K."/>
            <person name="Lee V.V."/>
            <person name="Ralph S.A."/>
            <person name="Mentink-Kane M."/>
            <person name="You H."/>
            <person name="McManus D.P."/>
            <person name="Tchuente L.T."/>
            <person name="Stothard J.R."/>
            <person name="Kaur P."/>
            <person name="Dudchenko O."/>
            <person name="Aiden E.L."/>
            <person name="Yang B."/>
            <person name="Yang H."/>
            <person name="Emery A.M."/>
            <person name="Webster B.L."/>
            <person name="Brindley P.J."/>
            <person name="Rollinson D."/>
            <person name="Chang B.C.H."/>
            <person name="Gasser R.B."/>
            <person name="Young N.D."/>
        </authorList>
    </citation>
    <scope>NUCLEOTIDE SEQUENCE</scope>
</reference>
<accession>A0A6A5DBQ4</accession>
<feature type="compositionally biased region" description="Low complexity" evidence="1">
    <location>
        <begin position="252"/>
        <end position="269"/>
    </location>
</feature>
<dbReference type="KEGG" id="shx:MS3_00001797"/>
<dbReference type="Proteomes" id="UP000471633">
    <property type="component" value="Unassembled WGS sequence"/>
</dbReference>
<reference evidence="2" key="1">
    <citation type="journal article" date="2012" name="Nat. Genet.">
        <title>Whole-genome sequence of Schistosoma haematobium.</title>
        <authorList>
            <person name="Young N.D."/>
            <person name="Jex A.R."/>
            <person name="Li B."/>
            <person name="Liu S."/>
            <person name="Yang L."/>
            <person name="Xiong Z."/>
            <person name="Li Y."/>
            <person name="Cantacessi C."/>
            <person name="Hall R.S."/>
            <person name="Xu X."/>
            <person name="Chen F."/>
            <person name="Wu X."/>
            <person name="Zerlotini A."/>
            <person name="Oliveira G."/>
            <person name="Hofmann A."/>
            <person name="Zhang G."/>
            <person name="Fang X."/>
            <person name="Kang Y."/>
            <person name="Campbell B.E."/>
            <person name="Loukas A."/>
            <person name="Ranganathan S."/>
            <person name="Rollinson D."/>
            <person name="Rinaldi G."/>
            <person name="Brindley P.J."/>
            <person name="Yang H."/>
            <person name="Wang J."/>
            <person name="Wang J."/>
            <person name="Gasser R.B."/>
        </authorList>
    </citation>
    <scope>NUCLEOTIDE SEQUENCE</scope>
</reference>
<comment type="caution">
    <text evidence="2">The sequence shown here is derived from an EMBL/GenBank/DDBJ whole genome shotgun (WGS) entry which is preliminary data.</text>
</comment>
<dbReference type="EMBL" id="AMPZ03000001">
    <property type="protein sequence ID" value="KAH9593584.1"/>
    <property type="molecule type" value="Genomic_DNA"/>
</dbReference>
<dbReference type="RefSeq" id="XP_035588377.1">
    <property type="nucleotide sequence ID" value="XM_035733200.1"/>
</dbReference>
<evidence type="ECO:0000313" key="2">
    <source>
        <dbReference type="EMBL" id="KAH9593584.1"/>
    </source>
</evidence>
<evidence type="ECO:0000256" key="1">
    <source>
        <dbReference type="SAM" id="MobiDB-lite"/>
    </source>
</evidence>
<feature type="compositionally biased region" description="Low complexity" evidence="1">
    <location>
        <begin position="278"/>
        <end position="304"/>
    </location>
</feature>
<dbReference type="AlphaFoldDB" id="A0A6A5DBQ4"/>
<sequence>MVSNYDRYSNCTSPTLNKTDYASHSNRLNLYVDNKPVTPWIRGEVIHEGMLPVDKGYVQKNIFGRRYYGNNNMKFYHSGNTGTGGGGGGGGVGTNDGGGGGGGGGNVYNYYGRKRGRTYNRHYYHEGQRAYNNNNNHRSRYPFTCSPTVYPLSRSQSSYNIDSDINNNNSDDYHYDYKNHGRVHRYSNCSYTMNNDQLTDEYIDDCLSTDIEQYQLKFDINNQYIHHNYQSKHLTITNNNVNNIDDWTKVKTSSPSSSTSSSSPSTDSDFVSNDISQPSSSSSSSSSPSTSSSPSSTSSSSSSSNHQIINNHLYNESKQLQHKCKSSLNLSTSCIIVYDTNNNEDYIDVNHHIHDNVENQRESMEYDNDQKDCKSGNMNDYLTLVWGKIQSQRLQHDAVS</sequence>
<organism evidence="2 3">
    <name type="scientific">Schistosoma haematobium</name>
    <name type="common">Blood fluke</name>
    <dbReference type="NCBI Taxonomy" id="6185"/>
    <lineage>
        <taxon>Eukaryota</taxon>
        <taxon>Metazoa</taxon>
        <taxon>Spiralia</taxon>
        <taxon>Lophotrochozoa</taxon>
        <taxon>Platyhelminthes</taxon>
        <taxon>Trematoda</taxon>
        <taxon>Digenea</taxon>
        <taxon>Strigeidida</taxon>
        <taxon>Schistosomatoidea</taxon>
        <taxon>Schistosomatidae</taxon>
        <taxon>Schistosoma</taxon>
    </lineage>
</organism>
<evidence type="ECO:0000313" key="3">
    <source>
        <dbReference type="Proteomes" id="UP000471633"/>
    </source>
</evidence>
<keyword evidence="3" id="KW-1185">Reference proteome</keyword>
<gene>
    <name evidence="2" type="primary">SUB2_1</name>
    <name evidence="2" type="ORF">MS3_00001797</name>
</gene>
<reference evidence="2" key="3">
    <citation type="submission" date="2021-06" db="EMBL/GenBank/DDBJ databases">
        <title>Chromosome-level genome assembly for S. haematobium.</title>
        <authorList>
            <person name="Stroehlein A.J."/>
        </authorList>
    </citation>
    <scope>NUCLEOTIDE SEQUENCE</scope>
</reference>
<proteinExistence type="predicted"/>
<feature type="region of interest" description="Disordered" evidence="1">
    <location>
        <begin position="250"/>
        <end position="306"/>
    </location>
</feature>
<protein>
    <submittedName>
        <fullName evidence="2">Suppressor of the cold-sensitive snRNP biogenesis mutant brr1-1, variant 2</fullName>
    </submittedName>
</protein>
<dbReference type="GeneID" id="24590072"/>
<reference evidence="2" key="2">
    <citation type="journal article" date="2019" name="Gigascience">
        <title>High-quality Schistosoma haematobium genome achieved by single-molecule and long-range sequencing.</title>
        <authorList>
            <person name="Stroehlein A.J."/>
            <person name="Korhonen P.K."/>
            <person name="Chong T.M."/>
            <person name="Lim Y.L."/>
            <person name="Chan K.G."/>
            <person name="Webster B."/>
            <person name="Rollinson D."/>
            <person name="Brindley P.J."/>
            <person name="Gasser R.B."/>
            <person name="Young N.D."/>
        </authorList>
    </citation>
    <scope>NUCLEOTIDE SEQUENCE</scope>
</reference>
<dbReference type="CTD" id="24590072"/>